<feature type="compositionally biased region" description="Basic and acidic residues" evidence="7">
    <location>
        <begin position="1"/>
        <end position="13"/>
    </location>
</feature>
<evidence type="ECO:0000256" key="6">
    <source>
        <dbReference type="RuleBase" id="RU004296"/>
    </source>
</evidence>
<evidence type="ECO:0000256" key="1">
    <source>
        <dbReference type="ARBA" id="ARBA00008764"/>
    </source>
</evidence>
<dbReference type="InterPro" id="IPR008256">
    <property type="entry name" value="Peptidase_S1B"/>
</dbReference>
<dbReference type="Pfam" id="PF00089">
    <property type="entry name" value="Trypsin"/>
    <property type="match status" value="1"/>
</dbReference>
<protein>
    <recommendedName>
        <fullName evidence="6">Serine protease</fullName>
        <ecNumber evidence="6">3.4.21.-</ecNumber>
    </recommendedName>
</protein>
<dbReference type="InterPro" id="IPR018114">
    <property type="entry name" value="TRYPSIN_HIS"/>
</dbReference>
<evidence type="ECO:0000256" key="3">
    <source>
        <dbReference type="ARBA" id="ARBA00022729"/>
    </source>
</evidence>
<dbReference type="GO" id="GO:0004252">
    <property type="term" value="F:serine-type endopeptidase activity"/>
    <property type="evidence" value="ECO:0007669"/>
    <property type="project" value="InterPro"/>
</dbReference>
<keyword evidence="5 6" id="KW-0720">Serine protease</keyword>
<dbReference type="PROSITE" id="PS00134">
    <property type="entry name" value="TRYPSIN_HIS"/>
    <property type="match status" value="1"/>
</dbReference>
<name>A0A1T4JL35_PORCN</name>
<keyword evidence="2 6" id="KW-0645">Protease</keyword>
<dbReference type="PRINTS" id="PR00839">
    <property type="entry name" value="V8PROTEASE"/>
</dbReference>
<keyword evidence="4 6" id="KW-0378">Hydrolase</keyword>
<dbReference type="RefSeq" id="WP_025836480.1">
    <property type="nucleotide sequence ID" value="NZ_LR134506.1"/>
</dbReference>
<dbReference type="InterPro" id="IPR001254">
    <property type="entry name" value="Trypsin_dom"/>
</dbReference>
<evidence type="ECO:0000313" key="10">
    <source>
        <dbReference type="Proteomes" id="UP000189956"/>
    </source>
</evidence>
<dbReference type="EMBL" id="FUWL01000003">
    <property type="protein sequence ID" value="SJZ30869.1"/>
    <property type="molecule type" value="Genomic_DNA"/>
</dbReference>
<feature type="region of interest" description="Disordered" evidence="7">
    <location>
        <begin position="1"/>
        <end position="27"/>
    </location>
</feature>
<organism evidence="9 10">
    <name type="scientific">Porphyromonas cangingivalis</name>
    <dbReference type="NCBI Taxonomy" id="36874"/>
    <lineage>
        <taxon>Bacteria</taxon>
        <taxon>Pseudomonadati</taxon>
        <taxon>Bacteroidota</taxon>
        <taxon>Bacteroidia</taxon>
        <taxon>Bacteroidales</taxon>
        <taxon>Porphyromonadaceae</taxon>
        <taxon>Porphyromonas</taxon>
    </lineage>
</organism>
<dbReference type="InterPro" id="IPR043504">
    <property type="entry name" value="Peptidase_S1_PA_chymotrypsin"/>
</dbReference>
<dbReference type="InterPro" id="IPR009003">
    <property type="entry name" value="Peptidase_S1_PA"/>
</dbReference>
<dbReference type="PANTHER" id="PTHR15462">
    <property type="entry name" value="SERINE PROTEASE"/>
    <property type="match status" value="1"/>
</dbReference>
<dbReference type="AlphaFoldDB" id="A0A1T4JL35"/>
<evidence type="ECO:0000256" key="2">
    <source>
        <dbReference type="ARBA" id="ARBA00022670"/>
    </source>
</evidence>
<dbReference type="Proteomes" id="UP000189956">
    <property type="component" value="Unassembled WGS sequence"/>
</dbReference>
<dbReference type="Gene3D" id="2.40.10.10">
    <property type="entry name" value="Trypsin-like serine proteases"/>
    <property type="match status" value="2"/>
</dbReference>
<sequence length="294" mass="32601">MTQKENSLRKTNRELFISSDDEPTASRGKVAFEDKDEKYVSAEFVAYPRTEVKKAKSTPRAIIPKNRPSMEAVIGEDERELVIPENFPFTAICALRIKTRTGATYIGTGYFVSPRVILTAGHCVYIHSAGGWAEAVEVSPARNGKDAPFGSVIAKKFYALDAWKKRQDSNSDFGIIVLPEDCPLGTRTGHFECKTLRLNADYKKHLLHISGYPGDKGGKQQWYMSGMGECQGRLLKYDIDTMGGQSGSPVWICVDGQYHAVGVHTMGNPNMGNFATRINRTIMKIVESIKKANP</sequence>
<dbReference type="InterPro" id="IPR050966">
    <property type="entry name" value="Glutamyl_endopeptidase"/>
</dbReference>
<dbReference type="SUPFAM" id="SSF50494">
    <property type="entry name" value="Trypsin-like serine proteases"/>
    <property type="match status" value="1"/>
</dbReference>
<comment type="similarity">
    <text evidence="1 6">Belongs to the peptidase S1B family.</text>
</comment>
<dbReference type="PANTHER" id="PTHR15462:SF8">
    <property type="entry name" value="SERINE PROTEASE"/>
    <property type="match status" value="1"/>
</dbReference>
<evidence type="ECO:0000256" key="5">
    <source>
        <dbReference type="ARBA" id="ARBA00022825"/>
    </source>
</evidence>
<reference evidence="9 10" key="1">
    <citation type="submission" date="2017-02" db="EMBL/GenBank/DDBJ databases">
        <authorList>
            <person name="Peterson S.W."/>
        </authorList>
    </citation>
    <scope>NUCLEOTIDE SEQUENCE [LARGE SCALE GENOMIC DNA]</scope>
    <source>
        <strain evidence="9 10">ATCC 700135</strain>
    </source>
</reference>
<evidence type="ECO:0000313" key="9">
    <source>
        <dbReference type="EMBL" id="SJZ30869.1"/>
    </source>
</evidence>
<dbReference type="EC" id="3.4.21.-" evidence="6"/>
<evidence type="ECO:0000256" key="7">
    <source>
        <dbReference type="SAM" id="MobiDB-lite"/>
    </source>
</evidence>
<evidence type="ECO:0000259" key="8">
    <source>
        <dbReference type="Pfam" id="PF00089"/>
    </source>
</evidence>
<evidence type="ECO:0000256" key="4">
    <source>
        <dbReference type="ARBA" id="ARBA00022801"/>
    </source>
</evidence>
<feature type="domain" description="Peptidase S1" evidence="8">
    <location>
        <begin position="97"/>
        <end position="279"/>
    </location>
</feature>
<dbReference type="GO" id="GO:0006508">
    <property type="term" value="P:proteolysis"/>
    <property type="evidence" value="ECO:0007669"/>
    <property type="project" value="UniProtKB-KW"/>
</dbReference>
<accession>A0A1T4JL35</accession>
<keyword evidence="3" id="KW-0732">Signal</keyword>
<gene>
    <name evidence="9" type="ORF">SAMN02745205_00028</name>
</gene>
<proteinExistence type="inferred from homology"/>